<evidence type="ECO:0000313" key="2">
    <source>
        <dbReference type="EMBL" id="PFG29173.1"/>
    </source>
</evidence>
<dbReference type="SUPFAM" id="SSF53067">
    <property type="entry name" value="Actin-like ATPase domain"/>
    <property type="match status" value="1"/>
</dbReference>
<dbReference type="PROSITE" id="PS00519">
    <property type="entry name" value="HTH_ASNC_1"/>
    <property type="match status" value="1"/>
</dbReference>
<dbReference type="Proteomes" id="UP000221369">
    <property type="component" value="Unassembled WGS sequence"/>
</dbReference>
<keyword evidence="2" id="KW-0418">Kinase</keyword>
<dbReference type="InterPro" id="IPR049874">
    <property type="entry name" value="ROK_cs"/>
</dbReference>
<comment type="similarity">
    <text evidence="1">Belongs to the ROK (NagC/XylR) family.</text>
</comment>
<gene>
    <name evidence="2" type="ORF">ATJ78_0069</name>
</gene>
<dbReference type="EMBL" id="PDJE01000001">
    <property type="protein sequence ID" value="PFG29173.1"/>
    <property type="molecule type" value="Genomic_DNA"/>
</dbReference>
<dbReference type="Pfam" id="PF00480">
    <property type="entry name" value="ROK"/>
    <property type="match status" value="1"/>
</dbReference>
<dbReference type="GO" id="GO:0016301">
    <property type="term" value="F:kinase activity"/>
    <property type="evidence" value="ECO:0007669"/>
    <property type="project" value="UniProtKB-KW"/>
</dbReference>
<keyword evidence="3" id="KW-1185">Reference proteome</keyword>
<dbReference type="AlphaFoldDB" id="A0A2A9DRF1"/>
<dbReference type="Gene3D" id="1.10.10.10">
    <property type="entry name" value="Winged helix-like DNA-binding domain superfamily/Winged helix DNA-binding domain"/>
    <property type="match status" value="1"/>
</dbReference>
<reference evidence="2 3" key="1">
    <citation type="submission" date="2017-10" db="EMBL/GenBank/DDBJ databases">
        <title>Sequencing the genomes of 1000 actinobacteria strains.</title>
        <authorList>
            <person name="Klenk H.-P."/>
        </authorList>
    </citation>
    <scope>NUCLEOTIDE SEQUENCE [LARGE SCALE GENOMIC DNA]</scope>
    <source>
        <strain evidence="2 3">DSM 21798</strain>
    </source>
</reference>
<dbReference type="InterPro" id="IPR019885">
    <property type="entry name" value="Tscrpt_reg_HTH_AsnC-type_CS"/>
</dbReference>
<comment type="caution">
    <text evidence="2">The sequence shown here is derived from an EMBL/GenBank/DDBJ whole genome shotgun (WGS) entry which is preliminary data.</text>
</comment>
<dbReference type="InterPro" id="IPR043129">
    <property type="entry name" value="ATPase_NBD"/>
</dbReference>
<dbReference type="Gene3D" id="3.30.420.40">
    <property type="match status" value="2"/>
</dbReference>
<dbReference type="RefSeq" id="WP_098405791.1">
    <property type="nucleotide sequence ID" value="NZ_PDJE01000001.1"/>
</dbReference>
<accession>A0A2A9DRF1</accession>
<name>A0A2A9DRF1_9MICO</name>
<protein>
    <submittedName>
        <fullName evidence="2">Glucokinase</fullName>
    </submittedName>
</protein>
<dbReference type="InterPro" id="IPR036390">
    <property type="entry name" value="WH_DNA-bd_sf"/>
</dbReference>
<organism evidence="2 3">
    <name type="scientific">Paramicrobacterium agarici</name>
    <dbReference type="NCBI Taxonomy" id="630514"/>
    <lineage>
        <taxon>Bacteria</taxon>
        <taxon>Bacillati</taxon>
        <taxon>Actinomycetota</taxon>
        <taxon>Actinomycetes</taxon>
        <taxon>Micrococcales</taxon>
        <taxon>Microbacteriaceae</taxon>
        <taxon>Paramicrobacterium</taxon>
    </lineage>
</organism>
<proteinExistence type="inferred from homology"/>
<dbReference type="Pfam" id="PF13412">
    <property type="entry name" value="HTH_24"/>
    <property type="match status" value="1"/>
</dbReference>
<keyword evidence="2" id="KW-0808">Transferase</keyword>
<dbReference type="InterPro" id="IPR036388">
    <property type="entry name" value="WH-like_DNA-bd_sf"/>
</dbReference>
<dbReference type="PANTHER" id="PTHR18964">
    <property type="entry name" value="ROK (REPRESSOR, ORF, KINASE) FAMILY"/>
    <property type="match status" value="1"/>
</dbReference>
<evidence type="ECO:0000313" key="3">
    <source>
        <dbReference type="Proteomes" id="UP000221369"/>
    </source>
</evidence>
<dbReference type="PANTHER" id="PTHR18964:SF173">
    <property type="entry name" value="GLUCOKINASE"/>
    <property type="match status" value="1"/>
</dbReference>
<dbReference type="SUPFAM" id="SSF46785">
    <property type="entry name" value="Winged helix' DNA-binding domain"/>
    <property type="match status" value="1"/>
</dbReference>
<sequence>MVNVTGRASTRATSTGDLLQILRDRVPRTKAEIAALTGLSRSTVATRVDALLALGLVAPAGEAASSGGRPPSRIAFAPASRVVIGIDIGATHGVVAIADLAGSILAERSAQLRIADGPETVLDWATTEALSLLKHTGHRETDLLGIGVGLPGPVEHSTGLPVNPPIMPGWDRFDVPAYIRRSIRVDVLVDNDVNILALGEHAMSWPDSDELIFVKVSTGVGAGIIMGGELQRGARGSAGDLGHVRLPVSDSASSPDLEDIAGGPAIAARIGGSTSADVVAAVRAGRPEAFEAVRQAGRDVGEVLSGVVNLLNPSVVVVGGSIARAGEHLIAGVREVVYRRSIPLATQDLSIVTSRGGESAGALGAAIMVINSALAPENVDALLRASTPVPHEGR</sequence>
<evidence type="ECO:0000256" key="1">
    <source>
        <dbReference type="ARBA" id="ARBA00006479"/>
    </source>
</evidence>
<dbReference type="InterPro" id="IPR000600">
    <property type="entry name" value="ROK"/>
</dbReference>
<dbReference type="PROSITE" id="PS01125">
    <property type="entry name" value="ROK"/>
    <property type="match status" value="1"/>
</dbReference>